<sequence>MNKSTDALQILEKYRNIVWPEVNKYLSEPVFPTEFSIPKKYKSDVKKYYWNILKEYPERKGKYLRPTIILLVAESMGIDLSKSIKTAAAMQISEEWILIHDDFEDKSTIRRGKKALHRLFGDELAINAGDSLHVIMWKVLFDNFQSLGYKKTLEIANEFYTMLSRTVQGQGVEIGWMADDKPELSDEDWYFVADGKTGYYSMAGPARLGGILGNATTQQLKLLAKFGLYIGRCFQLVDDILDVTSDFSGLKEKGNDIYEGKRTLLLGHLLRNAKPKDLNKIKIILTKSRDEKTLKEVNWVIEKMYEYKTIEYAWNIAKKLKIKSVRIFKTQLKFLKTNPARNNLLTLIDFILERKY</sequence>
<dbReference type="Proteomes" id="UP000034081">
    <property type="component" value="Unassembled WGS sequence"/>
</dbReference>
<proteinExistence type="inferred from homology"/>
<protein>
    <submittedName>
        <fullName evidence="7">Polyprenyl synthetase</fullName>
    </submittedName>
</protein>
<comment type="caution">
    <text evidence="7">The sequence shown here is derived from an EMBL/GenBank/DDBJ whole genome shotgun (WGS) entry which is preliminary data.</text>
</comment>
<dbReference type="PANTHER" id="PTHR12001">
    <property type="entry name" value="GERANYLGERANYL PYROPHOSPHATE SYNTHASE"/>
    <property type="match status" value="1"/>
</dbReference>
<dbReference type="GO" id="GO:0004659">
    <property type="term" value="F:prenyltransferase activity"/>
    <property type="evidence" value="ECO:0007669"/>
    <property type="project" value="InterPro"/>
</dbReference>
<keyword evidence="3 6" id="KW-0808">Transferase</keyword>
<dbReference type="InterPro" id="IPR008949">
    <property type="entry name" value="Isoprenoid_synthase_dom_sf"/>
</dbReference>
<accession>A0A0G0LDH5</accession>
<dbReference type="Pfam" id="PF00348">
    <property type="entry name" value="polyprenyl_synt"/>
    <property type="match status" value="1"/>
</dbReference>
<dbReference type="PROSITE" id="PS00444">
    <property type="entry name" value="POLYPRENYL_SYNTHASE_2"/>
    <property type="match status" value="1"/>
</dbReference>
<gene>
    <name evidence="7" type="ORF">UT08_C0002G0002</name>
</gene>
<evidence type="ECO:0000256" key="4">
    <source>
        <dbReference type="ARBA" id="ARBA00022723"/>
    </source>
</evidence>
<evidence type="ECO:0000256" key="1">
    <source>
        <dbReference type="ARBA" id="ARBA00001946"/>
    </source>
</evidence>
<dbReference type="EMBL" id="LBVL01000002">
    <property type="protein sequence ID" value="KKQ85980.1"/>
    <property type="molecule type" value="Genomic_DNA"/>
</dbReference>
<dbReference type="STRING" id="1618570.UT08_C0002G0002"/>
<dbReference type="PROSITE" id="PS00723">
    <property type="entry name" value="POLYPRENYL_SYNTHASE_1"/>
    <property type="match status" value="1"/>
</dbReference>
<evidence type="ECO:0000256" key="2">
    <source>
        <dbReference type="ARBA" id="ARBA00006706"/>
    </source>
</evidence>
<dbReference type="CDD" id="cd00685">
    <property type="entry name" value="Trans_IPPS_HT"/>
    <property type="match status" value="1"/>
</dbReference>
<dbReference type="InterPro" id="IPR000092">
    <property type="entry name" value="Polyprenyl_synt"/>
</dbReference>
<dbReference type="PANTHER" id="PTHR12001:SF85">
    <property type="entry name" value="SHORT CHAIN ISOPRENYL DIPHOSPHATE SYNTHASE"/>
    <property type="match status" value="1"/>
</dbReference>
<reference evidence="7 8" key="1">
    <citation type="journal article" date="2015" name="Nature">
        <title>rRNA introns, odd ribosomes, and small enigmatic genomes across a large radiation of phyla.</title>
        <authorList>
            <person name="Brown C.T."/>
            <person name="Hug L.A."/>
            <person name="Thomas B.C."/>
            <person name="Sharon I."/>
            <person name="Castelle C.J."/>
            <person name="Singh A."/>
            <person name="Wilkins M.J."/>
            <person name="Williams K.H."/>
            <person name="Banfield J.F."/>
        </authorList>
    </citation>
    <scope>NUCLEOTIDE SEQUENCE [LARGE SCALE GENOMIC DNA]</scope>
</reference>
<evidence type="ECO:0000256" key="3">
    <source>
        <dbReference type="ARBA" id="ARBA00022679"/>
    </source>
</evidence>
<comment type="cofactor">
    <cofactor evidence="1">
        <name>Mg(2+)</name>
        <dbReference type="ChEBI" id="CHEBI:18420"/>
    </cofactor>
</comment>
<dbReference type="SUPFAM" id="SSF48576">
    <property type="entry name" value="Terpenoid synthases"/>
    <property type="match status" value="1"/>
</dbReference>
<evidence type="ECO:0000313" key="8">
    <source>
        <dbReference type="Proteomes" id="UP000034081"/>
    </source>
</evidence>
<dbReference type="AlphaFoldDB" id="A0A0G0LDH5"/>
<organism evidence="7 8">
    <name type="scientific">Candidatus Woesebacteria bacterium GW2011_GWB1_38_8</name>
    <dbReference type="NCBI Taxonomy" id="1618570"/>
    <lineage>
        <taxon>Bacteria</taxon>
        <taxon>Candidatus Woeseibacteriota</taxon>
    </lineage>
</organism>
<name>A0A0G0LDH5_9BACT</name>
<evidence type="ECO:0000313" key="7">
    <source>
        <dbReference type="EMBL" id="KKQ85980.1"/>
    </source>
</evidence>
<evidence type="ECO:0000256" key="6">
    <source>
        <dbReference type="RuleBase" id="RU004466"/>
    </source>
</evidence>
<dbReference type="GO" id="GO:0046872">
    <property type="term" value="F:metal ion binding"/>
    <property type="evidence" value="ECO:0007669"/>
    <property type="project" value="UniProtKB-KW"/>
</dbReference>
<comment type="similarity">
    <text evidence="2 6">Belongs to the FPP/GGPP synthase family.</text>
</comment>
<dbReference type="SFLD" id="SFLDS00005">
    <property type="entry name" value="Isoprenoid_Synthase_Type_I"/>
    <property type="match status" value="1"/>
</dbReference>
<evidence type="ECO:0000256" key="5">
    <source>
        <dbReference type="ARBA" id="ARBA00022842"/>
    </source>
</evidence>
<dbReference type="Gene3D" id="1.10.600.10">
    <property type="entry name" value="Farnesyl Diphosphate Synthase"/>
    <property type="match status" value="1"/>
</dbReference>
<dbReference type="GO" id="GO:0008299">
    <property type="term" value="P:isoprenoid biosynthetic process"/>
    <property type="evidence" value="ECO:0007669"/>
    <property type="project" value="InterPro"/>
</dbReference>
<keyword evidence="4" id="KW-0479">Metal-binding</keyword>
<keyword evidence="5" id="KW-0460">Magnesium</keyword>
<dbReference type="InterPro" id="IPR033749">
    <property type="entry name" value="Polyprenyl_synt_CS"/>
</dbReference>